<protein>
    <recommendedName>
        <fullName evidence="9">Major intrinsic protein</fullName>
    </recommendedName>
</protein>
<sequence length="90" mass="9625">MIQKVLMEYIGTLFFLYVIIATSGNAIAIAAALAIAILIGGPISGANYNPAVTIMMAYAKKMPMSQVAPYIIAQVAGGITAFEIWKRIKM</sequence>
<dbReference type="InterPro" id="IPR034294">
    <property type="entry name" value="Aquaporin_transptr"/>
</dbReference>
<evidence type="ECO:0000256" key="2">
    <source>
        <dbReference type="ARBA" id="ARBA00022448"/>
    </source>
</evidence>
<dbReference type="PANTHER" id="PTHR45665:SF9">
    <property type="entry name" value="AQUAPORIN-8"/>
    <property type="match status" value="1"/>
</dbReference>
<evidence type="ECO:0000313" key="8">
    <source>
        <dbReference type="EMBL" id="QHU09405.1"/>
    </source>
</evidence>
<name>A0A6C0JUI1_9ZZZZ</name>
<evidence type="ECO:0000256" key="6">
    <source>
        <dbReference type="ARBA" id="ARBA00023136"/>
    </source>
</evidence>
<feature type="transmembrane region" description="Helical" evidence="7">
    <location>
        <begin position="67"/>
        <end position="85"/>
    </location>
</feature>
<dbReference type="GO" id="GO:0012505">
    <property type="term" value="C:endomembrane system"/>
    <property type="evidence" value="ECO:0007669"/>
    <property type="project" value="UniProtKB-SubCell"/>
</dbReference>
<dbReference type="SUPFAM" id="SSF81338">
    <property type="entry name" value="Aquaporin-like"/>
    <property type="match status" value="1"/>
</dbReference>
<comment type="subcellular location">
    <subcellularLocation>
        <location evidence="1">Endomembrane system</location>
        <topology evidence="1">Multi-pass membrane protein</topology>
    </subcellularLocation>
</comment>
<evidence type="ECO:0000256" key="1">
    <source>
        <dbReference type="ARBA" id="ARBA00004127"/>
    </source>
</evidence>
<dbReference type="GO" id="GO:0005737">
    <property type="term" value="C:cytoplasm"/>
    <property type="evidence" value="ECO:0007669"/>
    <property type="project" value="UniProtKB-ARBA"/>
</dbReference>
<evidence type="ECO:0008006" key="9">
    <source>
        <dbReference type="Google" id="ProtNLM"/>
    </source>
</evidence>
<keyword evidence="2" id="KW-0813">Transport</keyword>
<accession>A0A6C0JUI1</accession>
<evidence type="ECO:0000256" key="5">
    <source>
        <dbReference type="ARBA" id="ARBA00022989"/>
    </source>
</evidence>
<dbReference type="PRINTS" id="PR00783">
    <property type="entry name" value="MINTRINSICP"/>
</dbReference>
<reference evidence="8" key="1">
    <citation type="journal article" date="2020" name="Nature">
        <title>Giant virus diversity and host interactions through global metagenomics.</title>
        <authorList>
            <person name="Schulz F."/>
            <person name="Roux S."/>
            <person name="Paez-Espino D."/>
            <person name="Jungbluth S."/>
            <person name="Walsh D.A."/>
            <person name="Denef V.J."/>
            <person name="McMahon K.D."/>
            <person name="Konstantinidis K.T."/>
            <person name="Eloe-Fadrosh E.A."/>
            <person name="Kyrpides N.C."/>
            <person name="Woyke T."/>
        </authorList>
    </citation>
    <scope>NUCLEOTIDE SEQUENCE</scope>
    <source>
        <strain evidence="8">GVMAG-S-1074260-58</strain>
    </source>
</reference>
<feature type="transmembrane region" description="Helical" evidence="7">
    <location>
        <begin position="12"/>
        <end position="39"/>
    </location>
</feature>
<dbReference type="InterPro" id="IPR000425">
    <property type="entry name" value="MIP"/>
</dbReference>
<dbReference type="GO" id="GO:0019755">
    <property type="term" value="P:one-carbon compound transport"/>
    <property type="evidence" value="ECO:0007669"/>
    <property type="project" value="UniProtKB-ARBA"/>
</dbReference>
<proteinExistence type="predicted"/>
<dbReference type="EMBL" id="MN740713">
    <property type="protein sequence ID" value="QHU09405.1"/>
    <property type="molecule type" value="Genomic_DNA"/>
</dbReference>
<dbReference type="GO" id="GO:0016020">
    <property type="term" value="C:membrane"/>
    <property type="evidence" value="ECO:0007669"/>
    <property type="project" value="InterPro"/>
</dbReference>
<dbReference type="GO" id="GO:0015250">
    <property type="term" value="F:water channel activity"/>
    <property type="evidence" value="ECO:0007669"/>
    <property type="project" value="TreeGrafter"/>
</dbReference>
<keyword evidence="5 7" id="KW-1133">Transmembrane helix</keyword>
<keyword evidence="6 7" id="KW-0472">Membrane</keyword>
<keyword evidence="4" id="KW-0677">Repeat</keyword>
<dbReference type="InterPro" id="IPR023271">
    <property type="entry name" value="Aquaporin-like"/>
</dbReference>
<organism evidence="8">
    <name type="scientific">viral metagenome</name>
    <dbReference type="NCBI Taxonomy" id="1070528"/>
    <lineage>
        <taxon>unclassified sequences</taxon>
        <taxon>metagenomes</taxon>
        <taxon>organismal metagenomes</taxon>
    </lineage>
</organism>
<evidence type="ECO:0000256" key="3">
    <source>
        <dbReference type="ARBA" id="ARBA00022692"/>
    </source>
</evidence>
<dbReference type="Pfam" id="PF00230">
    <property type="entry name" value="MIP"/>
    <property type="match status" value="1"/>
</dbReference>
<evidence type="ECO:0000256" key="4">
    <source>
        <dbReference type="ARBA" id="ARBA00022737"/>
    </source>
</evidence>
<dbReference type="PANTHER" id="PTHR45665">
    <property type="entry name" value="AQUAPORIN-8"/>
    <property type="match status" value="1"/>
</dbReference>
<dbReference type="AlphaFoldDB" id="A0A6C0JUI1"/>
<evidence type="ECO:0000256" key="7">
    <source>
        <dbReference type="SAM" id="Phobius"/>
    </source>
</evidence>
<keyword evidence="3 7" id="KW-0812">Transmembrane</keyword>
<dbReference type="Gene3D" id="1.20.1080.10">
    <property type="entry name" value="Glycerol uptake facilitator protein"/>
    <property type="match status" value="1"/>
</dbReference>